<dbReference type="EMBL" id="BSOH01000020">
    <property type="protein sequence ID" value="GLR18247.1"/>
    <property type="molecule type" value="Genomic_DNA"/>
</dbReference>
<dbReference type="InterPro" id="IPR036291">
    <property type="entry name" value="NAD(P)-bd_dom_sf"/>
</dbReference>
<feature type="domain" description="Enoyl reductase (ER)" evidence="1">
    <location>
        <begin position="13"/>
        <end position="297"/>
    </location>
</feature>
<organism evidence="2 3">
    <name type="scientific">Portibacter lacus</name>
    <dbReference type="NCBI Taxonomy" id="1099794"/>
    <lineage>
        <taxon>Bacteria</taxon>
        <taxon>Pseudomonadati</taxon>
        <taxon>Bacteroidota</taxon>
        <taxon>Saprospiria</taxon>
        <taxon>Saprospirales</taxon>
        <taxon>Haliscomenobacteraceae</taxon>
        <taxon>Portibacter</taxon>
    </lineage>
</organism>
<dbReference type="SUPFAM" id="SSF50129">
    <property type="entry name" value="GroES-like"/>
    <property type="match status" value="1"/>
</dbReference>
<dbReference type="Pfam" id="PF08240">
    <property type="entry name" value="ADH_N"/>
    <property type="match status" value="1"/>
</dbReference>
<dbReference type="SMART" id="SM00829">
    <property type="entry name" value="PKS_ER"/>
    <property type="match status" value="1"/>
</dbReference>
<evidence type="ECO:0000313" key="2">
    <source>
        <dbReference type="EMBL" id="GLR18247.1"/>
    </source>
</evidence>
<protein>
    <submittedName>
        <fullName evidence="2">Alcohol dehydrogenase</fullName>
    </submittedName>
</protein>
<reference evidence="2" key="2">
    <citation type="submission" date="2023-01" db="EMBL/GenBank/DDBJ databases">
        <title>Draft genome sequence of Portibacter lacus strain NBRC 108769.</title>
        <authorList>
            <person name="Sun Q."/>
            <person name="Mori K."/>
        </authorList>
    </citation>
    <scope>NUCLEOTIDE SEQUENCE</scope>
    <source>
        <strain evidence="2">NBRC 108769</strain>
    </source>
</reference>
<dbReference type="InterPro" id="IPR013154">
    <property type="entry name" value="ADH-like_N"/>
</dbReference>
<gene>
    <name evidence="2" type="ORF">GCM10007940_28630</name>
</gene>
<dbReference type="Gene3D" id="3.40.50.720">
    <property type="entry name" value="NAD(P)-binding Rossmann-like Domain"/>
    <property type="match status" value="1"/>
</dbReference>
<dbReference type="InterPro" id="IPR050700">
    <property type="entry name" value="YIM1/Zinc_Alcohol_DH_Fams"/>
</dbReference>
<dbReference type="AlphaFoldDB" id="A0AA37SR06"/>
<evidence type="ECO:0000259" key="1">
    <source>
        <dbReference type="SMART" id="SM00829"/>
    </source>
</evidence>
<dbReference type="InterPro" id="IPR013149">
    <property type="entry name" value="ADH-like_C"/>
</dbReference>
<dbReference type="PANTHER" id="PTHR11695">
    <property type="entry name" value="ALCOHOL DEHYDROGENASE RELATED"/>
    <property type="match status" value="1"/>
</dbReference>
<accession>A0AA37SR06</accession>
<dbReference type="PANTHER" id="PTHR11695:SF648">
    <property type="entry name" value="ZINC-BINDING OXIDOREDUCTASE"/>
    <property type="match status" value="1"/>
</dbReference>
<dbReference type="Gene3D" id="3.90.180.10">
    <property type="entry name" value="Medium-chain alcohol dehydrogenases, catalytic domain"/>
    <property type="match status" value="1"/>
</dbReference>
<dbReference type="CDD" id="cd08267">
    <property type="entry name" value="MDR1"/>
    <property type="match status" value="1"/>
</dbReference>
<dbReference type="InterPro" id="IPR020843">
    <property type="entry name" value="ER"/>
</dbReference>
<dbReference type="GO" id="GO:0016491">
    <property type="term" value="F:oxidoreductase activity"/>
    <property type="evidence" value="ECO:0007669"/>
    <property type="project" value="InterPro"/>
</dbReference>
<dbReference type="SUPFAM" id="SSF51735">
    <property type="entry name" value="NAD(P)-binding Rossmann-fold domains"/>
    <property type="match status" value="1"/>
</dbReference>
<dbReference type="InterPro" id="IPR011032">
    <property type="entry name" value="GroES-like_sf"/>
</dbReference>
<name>A0AA37SR06_9BACT</name>
<proteinExistence type="predicted"/>
<comment type="caution">
    <text evidence="2">The sequence shown here is derived from an EMBL/GenBank/DDBJ whole genome shotgun (WGS) entry which is preliminary data.</text>
</comment>
<keyword evidence="3" id="KW-1185">Reference proteome</keyword>
<dbReference type="Pfam" id="PF00107">
    <property type="entry name" value="ADH_zinc_N"/>
    <property type="match status" value="1"/>
</dbReference>
<sequence>MTKMKAVICTKYGKPNVLQLSEVMKTLPNDNEVLVKIHATAVTASDCVIRALKTPGGHQFPLKQLMRFAMRLFIGFTKPRNPILGLVFSGTIEETGKNIKTFNKGDEVFGFTGQSRGAYAEYKCVSNKEIKAGEIFLKPNNANHEEAVAIIYGGILAIHFMRNADIKNGQKVLIYGASGAIGTAAIQLAKHHGAIVTAVCSEENFKLVASLGSAIMLDYKKKDAVNQLEEYDFILDAVGKNKTSYLKVACKKSLTQNGKYVSVDDELLKIEMDYLSKLSALIKANRIQAVIDKKISFRKYCRCPQICG</sequence>
<evidence type="ECO:0000313" key="3">
    <source>
        <dbReference type="Proteomes" id="UP001156666"/>
    </source>
</evidence>
<dbReference type="Proteomes" id="UP001156666">
    <property type="component" value="Unassembled WGS sequence"/>
</dbReference>
<reference evidence="2" key="1">
    <citation type="journal article" date="2014" name="Int. J. Syst. Evol. Microbiol.">
        <title>Complete genome sequence of Corynebacterium casei LMG S-19264T (=DSM 44701T), isolated from a smear-ripened cheese.</title>
        <authorList>
            <consortium name="US DOE Joint Genome Institute (JGI-PGF)"/>
            <person name="Walter F."/>
            <person name="Albersmeier A."/>
            <person name="Kalinowski J."/>
            <person name="Ruckert C."/>
        </authorList>
    </citation>
    <scope>NUCLEOTIDE SEQUENCE</scope>
    <source>
        <strain evidence="2">NBRC 108769</strain>
    </source>
</reference>